<sequence>MEAISKDEQLMTHSANEESLLSTVIFDLSQQVQVAMENMLKMINEIDRTSAEISEDMEKCNDSILGRKKNLEEEKEHFQKAAFAVLDMFNNPDIS</sequence>
<dbReference type="Proteomes" id="UP001454036">
    <property type="component" value="Unassembled WGS sequence"/>
</dbReference>
<reference evidence="1 2" key="1">
    <citation type="submission" date="2024-01" db="EMBL/GenBank/DDBJ databases">
        <title>The complete chloroplast genome sequence of Lithospermum erythrorhizon: insights into the phylogenetic relationship among Boraginaceae species and the maternal lineages of purple gromwells.</title>
        <authorList>
            <person name="Okada T."/>
            <person name="Watanabe K."/>
        </authorList>
    </citation>
    <scope>NUCLEOTIDE SEQUENCE [LARGE SCALE GENOMIC DNA]</scope>
</reference>
<gene>
    <name evidence="1" type="ORF">LIER_00088</name>
</gene>
<comment type="caution">
    <text evidence="1">The sequence shown here is derived from an EMBL/GenBank/DDBJ whole genome shotgun (WGS) entry which is preliminary data.</text>
</comment>
<evidence type="ECO:0000313" key="2">
    <source>
        <dbReference type="Proteomes" id="UP001454036"/>
    </source>
</evidence>
<protein>
    <submittedName>
        <fullName evidence="1">Uncharacterized protein</fullName>
    </submittedName>
</protein>
<dbReference type="PANTHER" id="PTHR36800">
    <property type="entry name" value="POLYAMINE-MODULATED FACTOR 1-BINDING PROTEIN"/>
    <property type="match status" value="1"/>
</dbReference>
<dbReference type="PANTHER" id="PTHR36800:SF1">
    <property type="entry name" value="POLYAMINE-MODULATED FACTOR 1-BINDING PROTEIN"/>
    <property type="match status" value="1"/>
</dbReference>
<evidence type="ECO:0000313" key="1">
    <source>
        <dbReference type="EMBL" id="GAA0138322.1"/>
    </source>
</evidence>
<name>A0AAV3NG78_LITER</name>
<accession>A0AAV3NG78</accession>
<organism evidence="1 2">
    <name type="scientific">Lithospermum erythrorhizon</name>
    <name type="common">Purple gromwell</name>
    <name type="synonym">Lithospermum officinale var. erythrorhizon</name>
    <dbReference type="NCBI Taxonomy" id="34254"/>
    <lineage>
        <taxon>Eukaryota</taxon>
        <taxon>Viridiplantae</taxon>
        <taxon>Streptophyta</taxon>
        <taxon>Embryophyta</taxon>
        <taxon>Tracheophyta</taxon>
        <taxon>Spermatophyta</taxon>
        <taxon>Magnoliopsida</taxon>
        <taxon>eudicotyledons</taxon>
        <taxon>Gunneridae</taxon>
        <taxon>Pentapetalae</taxon>
        <taxon>asterids</taxon>
        <taxon>lamiids</taxon>
        <taxon>Boraginales</taxon>
        <taxon>Boraginaceae</taxon>
        <taxon>Boraginoideae</taxon>
        <taxon>Lithospermeae</taxon>
        <taxon>Lithospermum</taxon>
    </lineage>
</organism>
<proteinExistence type="predicted"/>
<keyword evidence="2" id="KW-1185">Reference proteome</keyword>
<dbReference type="AlphaFoldDB" id="A0AAV3NG78"/>
<dbReference type="EMBL" id="BAABME010000005">
    <property type="protein sequence ID" value="GAA0138322.1"/>
    <property type="molecule type" value="Genomic_DNA"/>
</dbReference>